<dbReference type="EMBL" id="FTNR01000004">
    <property type="protein sequence ID" value="SIR89668.1"/>
    <property type="molecule type" value="Genomic_DNA"/>
</dbReference>
<keyword evidence="1" id="KW-0472">Membrane</keyword>
<dbReference type="RefSeq" id="WP_076608682.1">
    <property type="nucleotide sequence ID" value="NZ_FTNR01000004.1"/>
</dbReference>
<dbReference type="STRING" id="308853.SAMN05421752_104291"/>
<organism evidence="2 3">
    <name type="scientific">Natronorubrum thiooxidans</name>
    <dbReference type="NCBI Taxonomy" id="308853"/>
    <lineage>
        <taxon>Archaea</taxon>
        <taxon>Methanobacteriati</taxon>
        <taxon>Methanobacteriota</taxon>
        <taxon>Stenosarchaea group</taxon>
        <taxon>Halobacteria</taxon>
        <taxon>Halobacteriales</taxon>
        <taxon>Natrialbaceae</taxon>
        <taxon>Natronorubrum</taxon>
    </lineage>
</organism>
<accession>A0A1N7ENJ4</accession>
<evidence type="ECO:0000313" key="2">
    <source>
        <dbReference type="EMBL" id="SIR89668.1"/>
    </source>
</evidence>
<proteinExistence type="predicted"/>
<dbReference type="OrthoDB" id="170241at2157"/>
<feature type="transmembrane region" description="Helical" evidence="1">
    <location>
        <begin position="20"/>
        <end position="41"/>
    </location>
</feature>
<dbReference type="AlphaFoldDB" id="A0A1N7ENJ4"/>
<name>A0A1N7ENJ4_9EURY</name>
<keyword evidence="3" id="KW-1185">Reference proteome</keyword>
<keyword evidence="1" id="KW-0812">Transmembrane</keyword>
<reference evidence="3" key="1">
    <citation type="submission" date="2017-01" db="EMBL/GenBank/DDBJ databases">
        <authorList>
            <person name="Varghese N."/>
            <person name="Submissions S."/>
        </authorList>
    </citation>
    <scope>NUCLEOTIDE SEQUENCE [LARGE SCALE GENOMIC DNA]</scope>
    <source>
        <strain evidence="3">type strain: HArc-</strain>
    </source>
</reference>
<protein>
    <submittedName>
        <fullName evidence="2">Uncharacterized protein</fullName>
    </submittedName>
</protein>
<evidence type="ECO:0000313" key="3">
    <source>
        <dbReference type="Proteomes" id="UP000185936"/>
    </source>
</evidence>
<evidence type="ECO:0000256" key="1">
    <source>
        <dbReference type="SAM" id="Phobius"/>
    </source>
</evidence>
<sequence>MTNSTANSNGIGPFESRFQTGAAVLSAVCFLVAIFLGWTGYQESTLILVGTELNIVSGMAGLMLAGFFGVVALIAAFYMEPGFDH</sequence>
<feature type="transmembrane region" description="Helical" evidence="1">
    <location>
        <begin position="53"/>
        <end position="79"/>
    </location>
</feature>
<keyword evidence="1" id="KW-1133">Transmembrane helix</keyword>
<dbReference type="Proteomes" id="UP000185936">
    <property type="component" value="Unassembled WGS sequence"/>
</dbReference>
<gene>
    <name evidence="2" type="ORF">SAMN05421752_104291</name>
</gene>